<name>A0A9N9EXV6_9GLOM</name>
<feature type="region of interest" description="Disordered" evidence="9">
    <location>
        <begin position="78"/>
        <end position="104"/>
    </location>
</feature>
<dbReference type="PANTHER" id="PTHR14773:SF0">
    <property type="entry name" value="WD REPEAT-CONTAINING PROTEIN 76"/>
    <property type="match status" value="1"/>
</dbReference>
<dbReference type="InterPro" id="IPR019775">
    <property type="entry name" value="WD40_repeat_CS"/>
</dbReference>
<dbReference type="PROSITE" id="PS00678">
    <property type="entry name" value="WD_REPEATS_1"/>
    <property type="match status" value="1"/>
</dbReference>
<keyword evidence="4" id="KW-0677">Repeat</keyword>
<dbReference type="InterPro" id="IPR001680">
    <property type="entry name" value="WD40_rpt"/>
</dbReference>
<dbReference type="GO" id="GO:0005634">
    <property type="term" value="C:nucleus"/>
    <property type="evidence" value="ECO:0007669"/>
    <property type="project" value="TreeGrafter"/>
</dbReference>
<sequence length="537" mass="61244">IALCAMIYKSSLLSNTKLKYNTSDTNGSKKKKIISIHFIGAKMNSDNLTLNEYEKQRLENIRRNEEILRQLNIPEIVVSMKPSPKQKKPRPKQPKKEPMMPTRKSLRIRGLKPDDLATKRKTEEEGHVLEKRARKEGNLDLSAIRSANTSLSDTNHFIGILSGLTKSQPNNEDIDRSAVEGDERLRSVRWACRSLVIGQQWPSVKVTPERIHCVAVHPAKDKILVAAGDKIGSLGFWDVKDKIELEDGNYGPRTYMFKAHTKSLLTSKYSPIDSNQLFTCSYDGSIRYLDLNQAKFLEAFAPDEHYPLSCMDLHPNSKIIYFSTNHGTFGIKDLRESTKTFREYTLHYKKIGCVSINPHQHELLVTSSLDRSIQLWDLRNLKANENTSIQKLTFDNSATSCYWSPKGDQIVSTCYDDTVRVLKLDAEKNLNSSFVIPHDNKTGRWVTAFRATWHPNSDVHPHFIIGNMRRSVDVFSSINGELIWNVRDEERLTAIPAVNAFHPRLNFIISGNASGRMVAWEEKIRPTPTVLITKNNR</sequence>
<dbReference type="SMART" id="SM00320">
    <property type="entry name" value="WD40"/>
    <property type="match status" value="4"/>
</dbReference>
<comment type="function">
    <text evidence="8">DNA-binding protein that binds to both single- and double-stranded DNA. Binds preferentially to UV-damaged DNA. May be involved in DNA-metabolic processes.</text>
</comment>
<dbReference type="Pfam" id="PF00400">
    <property type="entry name" value="WD40"/>
    <property type="match status" value="3"/>
</dbReference>
<evidence type="ECO:0000256" key="9">
    <source>
        <dbReference type="SAM" id="MobiDB-lite"/>
    </source>
</evidence>
<dbReference type="Gene3D" id="2.130.10.10">
    <property type="entry name" value="YVTN repeat-like/Quinoprotein amine dehydrogenase"/>
    <property type="match status" value="1"/>
</dbReference>
<evidence type="ECO:0000256" key="2">
    <source>
        <dbReference type="ARBA" id="ARBA00021132"/>
    </source>
</evidence>
<feature type="compositionally biased region" description="Basic residues" evidence="9">
    <location>
        <begin position="84"/>
        <end position="93"/>
    </location>
</feature>
<gene>
    <name evidence="10" type="ORF">AMORRO_LOCUS11903</name>
</gene>
<keyword evidence="6 8" id="KW-0238">DNA-binding</keyword>
<evidence type="ECO:0000256" key="5">
    <source>
        <dbReference type="ARBA" id="ARBA00022763"/>
    </source>
</evidence>
<evidence type="ECO:0000256" key="3">
    <source>
        <dbReference type="ARBA" id="ARBA00022574"/>
    </source>
</evidence>
<evidence type="ECO:0000313" key="10">
    <source>
        <dbReference type="EMBL" id="CAG8697036.1"/>
    </source>
</evidence>
<proteinExistence type="inferred from homology"/>
<dbReference type="PROSITE" id="PS50294">
    <property type="entry name" value="WD_REPEATS_REGION"/>
    <property type="match status" value="1"/>
</dbReference>
<comment type="caution">
    <text evidence="10">The sequence shown here is derived from an EMBL/GenBank/DDBJ whole genome shotgun (WGS) entry which is preliminary data.</text>
</comment>
<accession>A0A9N9EXV6</accession>
<keyword evidence="11" id="KW-1185">Reference proteome</keyword>
<feature type="non-terminal residue" evidence="10">
    <location>
        <position position="1"/>
    </location>
</feature>
<keyword evidence="3 7" id="KW-0853">WD repeat</keyword>
<dbReference type="GO" id="GO:0003677">
    <property type="term" value="F:DNA binding"/>
    <property type="evidence" value="ECO:0007669"/>
    <property type="project" value="UniProtKB-UniRule"/>
</dbReference>
<dbReference type="GO" id="GO:0006974">
    <property type="term" value="P:DNA damage response"/>
    <property type="evidence" value="ECO:0007669"/>
    <property type="project" value="UniProtKB-KW"/>
</dbReference>
<dbReference type="InterPro" id="IPR050853">
    <property type="entry name" value="WD_repeat_DNA-damage-binding"/>
</dbReference>
<feature type="repeat" description="WD" evidence="7">
    <location>
        <begin position="344"/>
        <end position="386"/>
    </location>
</feature>
<keyword evidence="5 8" id="KW-0227">DNA damage</keyword>
<dbReference type="InterPro" id="IPR036322">
    <property type="entry name" value="WD40_repeat_dom_sf"/>
</dbReference>
<dbReference type="OrthoDB" id="9890280at2759"/>
<evidence type="ECO:0000256" key="1">
    <source>
        <dbReference type="ARBA" id="ARBA00005434"/>
    </source>
</evidence>
<dbReference type="AlphaFoldDB" id="A0A9N9EXV6"/>
<evidence type="ECO:0000256" key="7">
    <source>
        <dbReference type="PROSITE-ProRule" id="PRU00221"/>
    </source>
</evidence>
<dbReference type="PROSITE" id="PS50082">
    <property type="entry name" value="WD_REPEATS_2"/>
    <property type="match status" value="1"/>
</dbReference>
<dbReference type="SUPFAM" id="SSF50978">
    <property type="entry name" value="WD40 repeat-like"/>
    <property type="match status" value="1"/>
</dbReference>
<dbReference type="Proteomes" id="UP000789342">
    <property type="component" value="Unassembled WGS sequence"/>
</dbReference>
<comment type="similarity">
    <text evidence="1 8">Belongs to the WD repeat DDB2/WDR76 family.</text>
</comment>
<evidence type="ECO:0000256" key="4">
    <source>
        <dbReference type="ARBA" id="ARBA00022737"/>
    </source>
</evidence>
<evidence type="ECO:0000256" key="8">
    <source>
        <dbReference type="RuleBase" id="RU365004"/>
    </source>
</evidence>
<dbReference type="PANTHER" id="PTHR14773">
    <property type="entry name" value="WD REPEAT-CONTAINING PROTEIN 76"/>
    <property type="match status" value="1"/>
</dbReference>
<dbReference type="EMBL" id="CAJVPV010016239">
    <property type="protein sequence ID" value="CAG8697036.1"/>
    <property type="molecule type" value="Genomic_DNA"/>
</dbReference>
<dbReference type="GO" id="GO:2000001">
    <property type="term" value="P:regulation of DNA damage checkpoint"/>
    <property type="evidence" value="ECO:0007669"/>
    <property type="project" value="TreeGrafter"/>
</dbReference>
<reference evidence="10" key="1">
    <citation type="submission" date="2021-06" db="EMBL/GenBank/DDBJ databases">
        <authorList>
            <person name="Kallberg Y."/>
            <person name="Tangrot J."/>
            <person name="Rosling A."/>
        </authorList>
    </citation>
    <scope>NUCLEOTIDE SEQUENCE</scope>
    <source>
        <strain evidence="10">CL551</strain>
    </source>
</reference>
<evidence type="ECO:0000313" key="11">
    <source>
        <dbReference type="Proteomes" id="UP000789342"/>
    </source>
</evidence>
<protein>
    <recommendedName>
        <fullName evidence="2 8">DNA damage-binding protein CMR1</fullName>
    </recommendedName>
</protein>
<organism evidence="10 11">
    <name type="scientific">Acaulospora morrowiae</name>
    <dbReference type="NCBI Taxonomy" id="94023"/>
    <lineage>
        <taxon>Eukaryota</taxon>
        <taxon>Fungi</taxon>
        <taxon>Fungi incertae sedis</taxon>
        <taxon>Mucoromycota</taxon>
        <taxon>Glomeromycotina</taxon>
        <taxon>Glomeromycetes</taxon>
        <taxon>Diversisporales</taxon>
        <taxon>Acaulosporaceae</taxon>
        <taxon>Acaulospora</taxon>
    </lineage>
</organism>
<evidence type="ECO:0000256" key="6">
    <source>
        <dbReference type="ARBA" id="ARBA00023125"/>
    </source>
</evidence>
<dbReference type="InterPro" id="IPR015943">
    <property type="entry name" value="WD40/YVTN_repeat-like_dom_sf"/>
</dbReference>